<sequence>MPLGSRTDCGDARFCGVEVAFACDIVDTLQRSLLCGFDFVLAPLVHPRFRRGPDYPGAFTRSDLLLTASQWSGQVVGSTSPWINPDAPQDTALRSQSEAALRQELHWAAHLSLQACILPGAGGPNQARILNQALLTLTGMALWVRVRLGGPEDAWEEWNTLRFACAHSTRLGAVLEVGAQLPSEASLARWSGENVKAIVVPTHAFTTNKRGYPVLPKKHQAFLTSMLKLGVQVVLRGAPRHTPPGGDESDAGLKLPSNPLRPYWEYLSFLFRKGEIAAEQQPAELAYRDFLQSPLQPLQDNLESQTYEVFERDATKYNTYEEAVYCALLDRVPAGSEEGTATVVMVVGAGRGPIVAACLAAAQRAKRAVRMYAVEKNPNAIVTLSHRVETEWQGKVTLVPADMREWQASEPADILVSELLGSFGDNELSPECLDGAMRFLKPGGISIPSSYTSFLHPVTTHKLWTDVAAYRDTEHFETPFVVKFHRFHTLAEPQAVFTFEHPGQQPPDNRRSISLVFKAAPPGTTVCHGLAGYFDAKLYKDVHLSIRPSTLTPKMFSWFPIYFPIKEPFVVSQGSEIRVDMWRCDGNHKVWYEWSVSCGALRGAIHNPNGRSYAVGL</sequence>
<keyword evidence="2 4" id="KW-0808">Transferase</keyword>
<evidence type="ECO:0000256" key="5">
    <source>
        <dbReference type="PIRSR" id="PIRSR015894-1"/>
    </source>
</evidence>
<feature type="binding site" evidence="6">
    <location>
        <begin position="402"/>
        <end position="403"/>
    </location>
    <ligand>
        <name>S-adenosyl-L-methionine</name>
        <dbReference type="ChEBI" id="CHEBI:59789"/>
    </ligand>
</feature>
<dbReference type="FunFam" id="2.70.160.11:FF:000003">
    <property type="entry name" value="Protein arginine N-methyltransferase 5"/>
    <property type="match status" value="1"/>
</dbReference>
<dbReference type="InterPro" id="IPR025799">
    <property type="entry name" value="Arg_MeTrfase"/>
</dbReference>
<dbReference type="GO" id="GO:0006355">
    <property type="term" value="P:regulation of DNA-templated transcription"/>
    <property type="evidence" value="ECO:0007669"/>
    <property type="project" value="TreeGrafter"/>
</dbReference>
<evidence type="ECO:0000256" key="2">
    <source>
        <dbReference type="ARBA" id="ARBA00022679"/>
    </source>
</evidence>
<dbReference type="InterPro" id="IPR035247">
    <property type="entry name" value="PRMT5_TIM"/>
</dbReference>
<dbReference type="CDD" id="cd02440">
    <property type="entry name" value="AdoMet_MTases"/>
    <property type="match status" value="1"/>
</dbReference>
<comment type="similarity">
    <text evidence="4">Belongs to the class I-like SAM-binding methyltransferase superfamily.</text>
</comment>
<feature type="domain" description="PRMT5 TIM barrel" evidence="9">
    <location>
        <begin position="36"/>
        <end position="272"/>
    </location>
</feature>
<evidence type="ECO:0000259" key="10">
    <source>
        <dbReference type="Pfam" id="PF17286"/>
    </source>
</evidence>
<evidence type="ECO:0000259" key="9">
    <source>
        <dbReference type="Pfam" id="PF17285"/>
    </source>
</evidence>
<dbReference type="PANTHER" id="PTHR10738">
    <property type="entry name" value="PROTEIN ARGININE N-METHYLTRANSFERASE 5"/>
    <property type="match status" value="1"/>
</dbReference>
<evidence type="ECO:0000259" key="8">
    <source>
        <dbReference type="Pfam" id="PF05185"/>
    </source>
</evidence>
<dbReference type="AlphaFoldDB" id="A0A1D1ZTS7"/>
<dbReference type="GO" id="GO:0005829">
    <property type="term" value="C:cytosol"/>
    <property type="evidence" value="ECO:0007669"/>
    <property type="project" value="TreeGrafter"/>
</dbReference>
<reference evidence="11" key="1">
    <citation type="submission" date="2015-08" db="EMBL/GenBank/DDBJ databases">
        <authorList>
            <person name="Babu N.S."/>
            <person name="Beckwith C.J."/>
            <person name="Beseler K.G."/>
            <person name="Brison A."/>
            <person name="Carone J.V."/>
            <person name="Caskin T.P."/>
            <person name="Diamond M."/>
            <person name="Durham M.E."/>
            <person name="Foxe J.M."/>
            <person name="Go M."/>
            <person name="Henderson B.A."/>
            <person name="Jones I.B."/>
            <person name="McGettigan J.A."/>
            <person name="Micheletti S.J."/>
            <person name="Nasrallah M.E."/>
            <person name="Ortiz D."/>
            <person name="Piller C.R."/>
            <person name="Privatt S.R."/>
            <person name="Schneider S.L."/>
            <person name="Sharp S."/>
            <person name="Smith T.C."/>
            <person name="Stanton J.D."/>
            <person name="Ullery H.E."/>
            <person name="Wilson R.J."/>
            <person name="Serrano M.G."/>
            <person name="Buck G."/>
            <person name="Lee V."/>
            <person name="Wang Y."/>
            <person name="Carvalho R."/>
            <person name="Voegtly L."/>
            <person name="Shi R."/>
            <person name="Duckworth R."/>
            <person name="Johnson A."/>
            <person name="Loviza R."/>
            <person name="Walstead R."/>
            <person name="Shah Z."/>
            <person name="Kiflezghi M."/>
            <person name="Wade K."/>
            <person name="Ball S.L."/>
            <person name="Bradley K.W."/>
            <person name="Asai D.J."/>
            <person name="Bowman C.A."/>
            <person name="Russell D.A."/>
            <person name="Pope W.H."/>
            <person name="Jacobs-Sera D."/>
            <person name="Hendrix R.W."/>
            <person name="Hatfull G.F."/>
        </authorList>
    </citation>
    <scope>NUCLEOTIDE SEQUENCE</scope>
</reference>
<evidence type="ECO:0000256" key="7">
    <source>
        <dbReference type="PIRSR" id="PIRSR015894-3"/>
    </source>
</evidence>
<feature type="domain" description="PRMT5 arginine-N-methyltransferase" evidence="8">
    <location>
        <begin position="280"/>
        <end position="447"/>
    </location>
</feature>
<accession>A0A1D1ZTS7</accession>
<dbReference type="Gene3D" id="3.20.20.150">
    <property type="entry name" value="Divalent-metal-dependent TIM barrel enzymes"/>
    <property type="match status" value="1"/>
</dbReference>
<feature type="site" description="Critical for specifying symmetric addition of methyl groups" evidence="7">
    <location>
        <position position="310"/>
    </location>
</feature>
<dbReference type="Gene3D" id="2.70.160.11">
    <property type="entry name" value="Hnrnp arginine n-methyltransferase1"/>
    <property type="match status" value="1"/>
</dbReference>
<gene>
    <name evidence="11" type="ORF">g.1997</name>
</gene>
<dbReference type="GO" id="GO:0032259">
    <property type="term" value="P:methylation"/>
    <property type="evidence" value="ECO:0007669"/>
    <property type="project" value="UniProtKB-KW"/>
</dbReference>
<dbReference type="GO" id="GO:0016274">
    <property type="term" value="F:protein-arginine N-methyltransferase activity"/>
    <property type="evidence" value="ECO:0007669"/>
    <property type="project" value="InterPro"/>
</dbReference>
<protein>
    <recommendedName>
        <fullName evidence="4">Protein arginine N-methyltransferase</fullName>
    </recommendedName>
</protein>
<feature type="binding site" evidence="6">
    <location>
        <position position="375"/>
    </location>
    <ligand>
        <name>S-adenosyl-L-methionine</name>
        <dbReference type="ChEBI" id="CHEBI:59789"/>
    </ligand>
</feature>
<feature type="active site" description="Proton donor/acceptor" evidence="5">
    <location>
        <position position="418"/>
    </location>
</feature>
<evidence type="ECO:0000256" key="3">
    <source>
        <dbReference type="ARBA" id="ARBA00022691"/>
    </source>
</evidence>
<dbReference type="InterPro" id="IPR035248">
    <property type="entry name" value="PRMT5_C"/>
</dbReference>
<name>A0A1D1ZTS7_AUXPR</name>
<dbReference type="GO" id="GO:0005634">
    <property type="term" value="C:nucleus"/>
    <property type="evidence" value="ECO:0007669"/>
    <property type="project" value="TreeGrafter"/>
</dbReference>
<feature type="binding site" evidence="6">
    <location>
        <begin position="316"/>
        <end position="317"/>
    </location>
    <ligand>
        <name>S-adenosyl-L-methionine</name>
        <dbReference type="ChEBI" id="CHEBI:59789"/>
    </ligand>
</feature>
<evidence type="ECO:0000256" key="4">
    <source>
        <dbReference type="PIRNR" id="PIRNR015894"/>
    </source>
</evidence>
<dbReference type="PANTHER" id="PTHR10738:SF0">
    <property type="entry name" value="PROTEIN ARGININE N-METHYLTRANSFERASE 5"/>
    <property type="match status" value="1"/>
</dbReference>
<dbReference type="InterPro" id="IPR035075">
    <property type="entry name" value="PRMT5"/>
</dbReference>
<dbReference type="EMBL" id="GDKF01008323">
    <property type="protein sequence ID" value="JAT70299.1"/>
    <property type="molecule type" value="Transcribed_RNA"/>
</dbReference>
<dbReference type="PROSITE" id="PS51678">
    <property type="entry name" value="SAM_MT_PRMT"/>
    <property type="match status" value="1"/>
</dbReference>
<evidence type="ECO:0000313" key="11">
    <source>
        <dbReference type="EMBL" id="JAT70299.1"/>
    </source>
</evidence>
<dbReference type="SUPFAM" id="SSF53335">
    <property type="entry name" value="S-adenosyl-L-methionine-dependent methyltransferases"/>
    <property type="match status" value="1"/>
</dbReference>
<feature type="binding site" evidence="6">
    <location>
        <position position="307"/>
    </location>
    <ligand>
        <name>S-adenosyl-L-methionine</name>
        <dbReference type="ChEBI" id="CHEBI:59789"/>
    </ligand>
</feature>
<evidence type="ECO:0000256" key="1">
    <source>
        <dbReference type="ARBA" id="ARBA00022603"/>
    </source>
</evidence>
<dbReference type="Pfam" id="PF17285">
    <property type="entry name" value="PRMT5_TIM"/>
    <property type="match status" value="1"/>
</dbReference>
<dbReference type="Pfam" id="PF05185">
    <property type="entry name" value="PRMT5"/>
    <property type="match status" value="1"/>
</dbReference>
<proteinExistence type="inferred from homology"/>
<organism evidence="11">
    <name type="scientific">Auxenochlorella protothecoides</name>
    <name type="common">Green microalga</name>
    <name type="synonym">Chlorella protothecoides</name>
    <dbReference type="NCBI Taxonomy" id="3075"/>
    <lineage>
        <taxon>Eukaryota</taxon>
        <taxon>Viridiplantae</taxon>
        <taxon>Chlorophyta</taxon>
        <taxon>core chlorophytes</taxon>
        <taxon>Trebouxiophyceae</taxon>
        <taxon>Chlorellales</taxon>
        <taxon>Chlorellaceae</taxon>
        <taxon>Auxenochlorella</taxon>
    </lineage>
</organism>
<feature type="domain" description="PRMT5 oligomerisation" evidence="10">
    <location>
        <begin position="450"/>
        <end position="614"/>
    </location>
</feature>
<keyword evidence="1 4" id="KW-0489">Methyltransferase</keyword>
<dbReference type="Pfam" id="PF17286">
    <property type="entry name" value="PRMT5_C"/>
    <property type="match status" value="1"/>
</dbReference>
<feature type="active site" description="Proton donor/acceptor" evidence="5">
    <location>
        <position position="427"/>
    </location>
</feature>
<keyword evidence="3 4" id="KW-0949">S-adenosyl-L-methionine</keyword>
<dbReference type="PIRSF" id="PIRSF015894">
    <property type="entry name" value="Skb1_MeTrfase"/>
    <property type="match status" value="1"/>
</dbReference>
<dbReference type="Gene3D" id="3.40.50.150">
    <property type="entry name" value="Vaccinia Virus protein VP39"/>
    <property type="match status" value="1"/>
</dbReference>
<dbReference type="InterPro" id="IPR007857">
    <property type="entry name" value="Arg_MeTrfase_PRMT5"/>
</dbReference>
<evidence type="ECO:0000256" key="6">
    <source>
        <dbReference type="PIRSR" id="PIRSR015894-2"/>
    </source>
</evidence>
<dbReference type="InterPro" id="IPR029063">
    <property type="entry name" value="SAM-dependent_MTases_sf"/>
</dbReference>